<evidence type="ECO:0008006" key="4">
    <source>
        <dbReference type="Google" id="ProtNLM"/>
    </source>
</evidence>
<keyword evidence="1" id="KW-0812">Transmembrane</keyword>
<dbReference type="Proteomes" id="UP000005234">
    <property type="component" value="Chromosome"/>
</dbReference>
<dbReference type="HOGENOM" id="CLU_2953775_0_0_6"/>
<protein>
    <recommendedName>
        <fullName evidence="4">Cellulose biosynthesis protein BcsF</fullName>
    </recommendedName>
</protein>
<dbReference type="AlphaFoldDB" id="H8L5Y3"/>
<accession>H8L5Y3</accession>
<evidence type="ECO:0000256" key="1">
    <source>
        <dbReference type="SAM" id="Phobius"/>
    </source>
</evidence>
<dbReference type="InterPro" id="IPR019995">
    <property type="entry name" value="Cellulose_BcsF/YhjT"/>
</dbReference>
<keyword evidence="1" id="KW-1133">Transmembrane helix</keyword>
<keyword evidence="1" id="KW-0472">Membrane</keyword>
<name>H8L5Y3_FRAAD</name>
<keyword evidence="3" id="KW-1185">Reference proteome</keyword>
<gene>
    <name evidence="2" type="ordered locus">Fraau_2359</name>
</gene>
<dbReference type="Pfam" id="PF11120">
    <property type="entry name" value="CBP_BcsF"/>
    <property type="match status" value="1"/>
</dbReference>
<proteinExistence type="predicted"/>
<dbReference type="KEGG" id="fau:Fraau_2359"/>
<evidence type="ECO:0000313" key="3">
    <source>
        <dbReference type="Proteomes" id="UP000005234"/>
    </source>
</evidence>
<feature type="transmembrane region" description="Helical" evidence="1">
    <location>
        <begin position="6"/>
        <end position="28"/>
    </location>
</feature>
<reference evidence="2" key="1">
    <citation type="submission" date="2012-02" db="EMBL/GenBank/DDBJ databases">
        <title>The complete genome of Frateuria aurantia DSM 6220.</title>
        <authorList>
            <consortium name="US DOE Joint Genome Institute (JGI-PGF)"/>
            <person name="Lucas S."/>
            <person name="Copeland A."/>
            <person name="Lapidus A."/>
            <person name="Glavina del Rio T."/>
            <person name="Dalin E."/>
            <person name="Tice H."/>
            <person name="Bruce D."/>
            <person name="Goodwin L."/>
            <person name="Pitluck S."/>
            <person name="Peters L."/>
            <person name="Ovchinnikova G."/>
            <person name="Teshima H."/>
            <person name="Kyrpides N."/>
            <person name="Mavromatis K."/>
            <person name="Ivanova N."/>
            <person name="Brettin T."/>
            <person name="Detter J.C."/>
            <person name="Han C."/>
            <person name="Larimer F."/>
            <person name="Land M."/>
            <person name="Hauser L."/>
            <person name="Markowitz V."/>
            <person name="Cheng J.-F."/>
            <person name="Hugenholtz P."/>
            <person name="Woyke T."/>
            <person name="Wu D."/>
            <person name="Brambilla E."/>
            <person name="Klenk H.-P."/>
            <person name="Eisen J.A."/>
        </authorList>
    </citation>
    <scope>NUCLEOTIDE SEQUENCE</scope>
    <source>
        <strain evidence="2">DSM 6220</strain>
    </source>
</reference>
<dbReference type="STRING" id="767434.Fraau_2359"/>
<organism evidence="2 3">
    <name type="scientific">Frateuria aurantia (strain ATCC 33424 / DSM 6220 / KCTC 2777 / LMG 1558 / NBRC 3245 / NCIMB 13370)</name>
    <name type="common">Acetobacter aurantius</name>
    <dbReference type="NCBI Taxonomy" id="767434"/>
    <lineage>
        <taxon>Bacteria</taxon>
        <taxon>Pseudomonadati</taxon>
        <taxon>Pseudomonadota</taxon>
        <taxon>Gammaproteobacteria</taxon>
        <taxon>Lysobacterales</taxon>
        <taxon>Rhodanobacteraceae</taxon>
        <taxon>Frateuria</taxon>
    </lineage>
</organism>
<dbReference type="RefSeq" id="WP_014403729.1">
    <property type="nucleotide sequence ID" value="NC_017033.1"/>
</dbReference>
<sequence length="59" mass="6807">MDYSQAIQLITATAIVAGLAGWLAHEWLRWLRGNLRRILPPRHLRHQLTRIRDTGKPPA</sequence>
<dbReference type="EMBL" id="CP003350">
    <property type="protein sequence ID" value="AFC86726.1"/>
    <property type="molecule type" value="Genomic_DNA"/>
</dbReference>
<evidence type="ECO:0000313" key="2">
    <source>
        <dbReference type="EMBL" id="AFC86726.1"/>
    </source>
</evidence>